<proteinExistence type="predicted"/>
<gene>
    <name evidence="1" type="ORF">Q5H94_17235</name>
</gene>
<protein>
    <recommendedName>
        <fullName evidence="3">Lipoprotein</fullName>
    </recommendedName>
</protein>
<dbReference type="RefSeq" id="WP_304562535.1">
    <property type="nucleotide sequence ID" value="NZ_JAUQSZ010000013.1"/>
</dbReference>
<name>A0ABT9A2N6_9SPHN</name>
<sequence length="136" mass="14531">MRRLLSLVPLALAGCDITGPCGSDVMQVARDPGSDRYAILENRDCGATTTNVTVVRVGRASEWQSNAVEVFVADDNHGEAALGRGGTIWTNVVWTGPGRLLINYASKARTFKREIAAKGATVSYRATEPFALPPVP</sequence>
<dbReference type="PROSITE" id="PS51257">
    <property type="entry name" value="PROKAR_LIPOPROTEIN"/>
    <property type="match status" value="1"/>
</dbReference>
<organism evidence="1 2">
    <name type="scientific">Sphingomonas immobilis</name>
    <dbReference type="NCBI Taxonomy" id="3063997"/>
    <lineage>
        <taxon>Bacteria</taxon>
        <taxon>Pseudomonadati</taxon>
        <taxon>Pseudomonadota</taxon>
        <taxon>Alphaproteobacteria</taxon>
        <taxon>Sphingomonadales</taxon>
        <taxon>Sphingomonadaceae</taxon>
        <taxon>Sphingomonas</taxon>
    </lineage>
</organism>
<dbReference type="EMBL" id="JAUQSZ010000013">
    <property type="protein sequence ID" value="MDO7844075.1"/>
    <property type="molecule type" value="Genomic_DNA"/>
</dbReference>
<keyword evidence="2" id="KW-1185">Reference proteome</keyword>
<accession>A0ABT9A2N6</accession>
<reference evidence="1" key="1">
    <citation type="submission" date="2023-07" db="EMBL/GenBank/DDBJ databases">
        <authorList>
            <person name="Kim M.K."/>
        </authorList>
    </citation>
    <scope>NUCLEOTIDE SEQUENCE</scope>
    <source>
        <strain evidence="1">CA1-15</strain>
    </source>
</reference>
<evidence type="ECO:0000313" key="1">
    <source>
        <dbReference type="EMBL" id="MDO7844075.1"/>
    </source>
</evidence>
<comment type="caution">
    <text evidence="1">The sequence shown here is derived from an EMBL/GenBank/DDBJ whole genome shotgun (WGS) entry which is preliminary data.</text>
</comment>
<evidence type="ECO:0000313" key="2">
    <source>
        <dbReference type="Proteomes" id="UP001176468"/>
    </source>
</evidence>
<dbReference type="Proteomes" id="UP001176468">
    <property type="component" value="Unassembled WGS sequence"/>
</dbReference>
<evidence type="ECO:0008006" key="3">
    <source>
        <dbReference type="Google" id="ProtNLM"/>
    </source>
</evidence>